<accession>A0A3A9AEA1</accession>
<name>A0A3A9AEA1_9FIRM</name>
<dbReference type="OrthoDB" id="5432414at2"/>
<organism evidence="1 2">
    <name type="scientific">Parablautia intestinalis</name>
    <dbReference type="NCBI Taxonomy" id="2320100"/>
    <lineage>
        <taxon>Bacteria</taxon>
        <taxon>Bacillati</taxon>
        <taxon>Bacillota</taxon>
        <taxon>Clostridia</taxon>
        <taxon>Lachnospirales</taxon>
        <taxon>Lachnospiraceae</taxon>
        <taxon>Parablautia</taxon>
    </lineage>
</organism>
<gene>
    <name evidence="1" type="ORF">D7V94_18400</name>
</gene>
<dbReference type="NCBIfam" id="TIGR04076">
    <property type="entry name" value="TIGR04076 family protein"/>
    <property type="match status" value="1"/>
</dbReference>
<reference evidence="1 2" key="1">
    <citation type="submission" date="2018-09" db="EMBL/GenBank/DDBJ databases">
        <title>Murine metabolic-syndrome-specific gut microbial biobank.</title>
        <authorList>
            <person name="Liu C."/>
        </authorList>
    </citation>
    <scope>NUCLEOTIDE SEQUENCE [LARGE SCALE GENOMIC DNA]</scope>
    <source>
        <strain evidence="1 2">0.1xD8-82</strain>
    </source>
</reference>
<evidence type="ECO:0000313" key="2">
    <source>
        <dbReference type="Proteomes" id="UP000280696"/>
    </source>
</evidence>
<dbReference type="Proteomes" id="UP000280696">
    <property type="component" value="Unassembled WGS sequence"/>
</dbReference>
<protein>
    <submittedName>
        <fullName evidence="1">TIGR04076 family protein</fullName>
    </submittedName>
</protein>
<sequence>MLGIVLYGDWVKDPKEQIICCLDGLRPVVFKVEAYEE</sequence>
<dbReference type="EMBL" id="RAYQ01000023">
    <property type="protein sequence ID" value="RKI89424.1"/>
    <property type="molecule type" value="Genomic_DNA"/>
</dbReference>
<dbReference type="InterPro" id="IPR023811">
    <property type="entry name" value="CHP04076"/>
</dbReference>
<keyword evidence="2" id="KW-1185">Reference proteome</keyword>
<dbReference type="AlphaFoldDB" id="A0A3A9AEA1"/>
<dbReference type="RefSeq" id="WP_120471767.1">
    <property type="nucleotide sequence ID" value="NZ_CATAJS010000109.1"/>
</dbReference>
<evidence type="ECO:0000313" key="1">
    <source>
        <dbReference type="EMBL" id="RKI89424.1"/>
    </source>
</evidence>
<proteinExistence type="predicted"/>
<comment type="caution">
    <text evidence="1">The sequence shown here is derived from an EMBL/GenBank/DDBJ whole genome shotgun (WGS) entry which is preliminary data.</text>
</comment>